<dbReference type="AlphaFoldDB" id="A0A518BPY0"/>
<dbReference type="Proteomes" id="UP000316921">
    <property type="component" value="Chromosome"/>
</dbReference>
<keyword evidence="1" id="KW-0175">Coiled coil</keyword>
<evidence type="ECO:0000256" key="1">
    <source>
        <dbReference type="SAM" id="Coils"/>
    </source>
</evidence>
<gene>
    <name evidence="2" type="primary">smc_3</name>
    <name evidence="2" type="ORF">Pla133_41480</name>
</gene>
<feature type="coiled-coil region" evidence="1">
    <location>
        <begin position="135"/>
        <end position="194"/>
    </location>
</feature>
<accession>A0A518BPY0</accession>
<proteinExistence type="predicted"/>
<evidence type="ECO:0000313" key="2">
    <source>
        <dbReference type="EMBL" id="QDU69032.1"/>
    </source>
</evidence>
<dbReference type="KEGG" id="pbap:Pla133_41480"/>
<dbReference type="EMBL" id="CP036287">
    <property type="protein sequence ID" value="QDU69032.1"/>
    <property type="molecule type" value="Genomic_DNA"/>
</dbReference>
<organism evidence="2 3">
    <name type="scientific">Engelhardtia mirabilis</name>
    <dbReference type="NCBI Taxonomy" id="2528011"/>
    <lineage>
        <taxon>Bacteria</taxon>
        <taxon>Pseudomonadati</taxon>
        <taxon>Planctomycetota</taxon>
        <taxon>Planctomycetia</taxon>
        <taxon>Planctomycetia incertae sedis</taxon>
        <taxon>Engelhardtia</taxon>
    </lineage>
</organism>
<name>A0A518BPY0_9BACT</name>
<reference evidence="2 3" key="1">
    <citation type="submission" date="2019-02" db="EMBL/GenBank/DDBJ databases">
        <title>Deep-cultivation of Planctomycetes and their phenomic and genomic characterization uncovers novel biology.</title>
        <authorList>
            <person name="Wiegand S."/>
            <person name="Jogler M."/>
            <person name="Boedeker C."/>
            <person name="Pinto D."/>
            <person name="Vollmers J."/>
            <person name="Rivas-Marin E."/>
            <person name="Kohn T."/>
            <person name="Peeters S.H."/>
            <person name="Heuer A."/>
            <person name="Rast P."/>
            <person name="Oberbeckmann S."/>
            <person name="Bunk B."/>
            <person name="Jeske O."/>
            <person name="Meyerdierks A."/>
            <person name="Storesund J.E."/>
            <person name="Kallscheuer N."/>
            <person name="Luecker S."/>
            <person name="Lage O.M."/>
            <person name="Pohl T."/>
            <person name="Merkel B.J."/>
            <person name="Hornburger P."/>
            <person name="Mueller R.-W."/>
            <person name="Bruemmer F."/>
            <person name="Labrenz M."/>
            <person name="Spormann A.M."/>
            <person name="Op den Camp H."/>
            <person name="Overmann J."/>
            <person name="Amann R."/>
            <person name="Jetten M.S.M."/>
            <person name="Mascher T."/>
            <person name="Medema M.H."/>
            <person name="Devos D.P."/>
            <person name="Kaster A.-K."/>
            <person name="Ovreas L."/>
            <person name="Rohde M."/>
            <person name="Galperin M.Y."/>
            <person name="Jogler C."/>
        </authorList>
    </citation>
    <scope>NUCLEOTIDE SEQUENCE [LARGE SCALE GENOMIC DNA]</scope>
    <source>
        <strain evidence="2 3">Pla133</strain>
    </source>
</reference>
<sequence>MSSIGRILIVVNLLLAGAFLGWASQVLKAGQDYKTSYLEEEKAHTETRNDLESQISKLNAELAAQRDTLGQVREAASKDATELAAKKNELVDAEKDNDELRSSLGGYNERLDLLANKVEASDARAADAAREARDAVVAKEDAEDAQRDAEIARRDAEDRAAKLASDLAAVTVRAETLTNSLAAAERNLENMSALSGIDLGTLVQQPAVDRSVVDVRMDLSPGFVAINAGSALGIRRGMVFDVYRGQVYKGKVRVETVDEDMCTAVVTTAVDGAAIQVGDNATTAL</sequence>
<evidence type="ECO:0000313" key="3">
    <source>
        <dbReference type="Proteomes" id="UP000316921"/>
    </source>
</evidence>
<protein>
    <submittedName>
        <fullName evidence="2">Chromosome partition protein Smc</fullName>
    </submittedName>
</protein>
<feature type="coiled-coil region" evidence="1">
    <location>
        <begin position="41"/>
        <end position="110"/>
    </location>
</feature>
<keyword evidence="3" id="KW-1185">Reference proteome</keyword>